<organism>
    <name type="scientific">Solenopsis invicta</name>
    <name type="common">Red imported fire ant</name>
    <name type="synonym">Solenopsis wagneri</name>
    <dbReference type="NCBI Taxonomy" id="13686"/>
    <lineage>
        <taxon>Eukaryota</taxon>
        <taxon>Metazoa</taxon>
        <taxon>Ecdysozoa</taxon>
        <taxon>Arthropoda</taxon>
        <taxon>Hexapoda</taxon>
        <taxon>Insecta</taxon>
        <taxon>Pterygota</taxon>
        <taxon>Neoptera</taxon>
        <taxon>Endopterygota</taxon>
        <taxon>Hymenoptera</taxon>
        <taxon>Apocrita</taxon>
        <taxon>Aculeata</taxon>
        <taxon>Formicoidea</taxon>
        <taxon>Formicidae</taxon>
        <taxon>Myrmicinae</taxon>
        <taxon>Solenopsis</taxon>
    </lineage>
</organism>
<dbReference type="AlphaFoldDB" id="E9J5C2"/>
<accession>E9J5C2</accession>
<evidence type="ECO:0000313" key="1">
    <source>
        <dbReference type="EMBL" id="EFZ11981.1"/>
    </source>
</evidence>
<sequence>MLDEVKRWEELSRYEGFNSRALFIRLLNRCAEYNIHIRQNPDRLIEVQGTTTDGNIITMTNNKSFAVDLSFMCMIFMTREAAIEKMMNKSSNFLKNCMRILKDKYQINTAKNPAGVPLGAAVVTLPRIVASSPITVVRLFISGVGRSIVDPTSLFPGVILPRAVMSPMITSMLPQLPITPFAVFFAISVKLDNILH</sequence>
<reference evidence="1" key="1">
    <citation type="journal article" date="2011" name="Proc. Natl. Acad. Sci. U.S.A.">
        <title>The genome of the fire ant Solenopsis invicta.</title>
        <authorList>
            <person name="Wurm Y."/>
            <person name="Wang J."/>
            <person name="Riba-Grognuz O."/>
            <person name="Corona M."/>
            <person name="Nygaard S."/>
            <person name="Hunt B.G."/>
            <person name="Ingram K.K."/>
            <person name="Falquet L."/>
            <person name="Nipitwattanaphon M."/>
            <person name="Gotzek D."/>
            <person name="Dijkstra M.B."/>
            <person name="Oettler J."/>
            <person name="Comtesse F."/>
            <person name="Shih C.J."/>
            <person name="Wu W.J."/>
            <person name="Yang C.C."/>
            <person name="Thomas J."/>
            <person name="Beaudoing E."/>
            <person name="Pradervand S."/>
            <person name="Flegel V."/>
            <person name="Cook E.D."/>
            <person name="Fabbretti R."/>
            <person name="Stockinger H."/>
            <person name="Long L."/>
            <person name="Farmerie W.G."/>
            <person name="Oakey J."/>
            <person name="Boomsma J.J."/>
            <person name="Pamilo P."/>
            <person name="Yi S.V."/>
            <person name="Heinze J."/>
            <person name="Goodisman M.A."/>
            <person name="Farinelli L."/>
            <person name="Harshman K."/>
            <person name="Hulo N."/>
            <person name="Cerutti L."/>
            <person name="Xenarios I."/>
            <person name="Shoemaker D."/>
            <person name="Keller L."/>
        </authorList>
    </citation>
    <scope>NUCLEOTIDE SEQUENCE [LARGE SCALE GENOMIC DNA]</scope>
</reference>
<dbReference type="EMBL" id="GL768137">
    <property type="protein sequence ID" value="EFZ11981.1"/>
    <property type="molecule type" value="Genomic_DNA"/>
</dbReference>
<dbReference type="HOGENOM" id="CLU_1391812_0_0_1"/>
<name>E9J5C2_SOLIN</name>
<gene>
    <name evidence="1" type="ORF">SINV_00831</name>
</gene>
<proteinExistence type="predicted"/>
<protein>
    <submittedName>
        <fullName evidence="1">Uncharacterized protein</fullName>
    </submittedName>
</protein>
<feature type="non-terminal residue" evidence="1">
    <location>
        <position position="196"/>
    </location>
</feature>